<protein>
    <submittedName>
        <fullName evidence="7">Pre-splicing factor CWC22</fullName>
    </submittedName>
</protein>
<organism evidence="7">
    <name type="scientific">Sesamum angustifolium</name>
    <dbReference type="NCBI Taxonomy" id="2727405"/>
    <lineage>
        <taxon>Eukaryota</taxon>
        <taxon>Viridiplantae</taxon>
        <taxon>Streptophyta</taxon>
        <taxon>Embryophyta</taxon>
        <taxon>Tracheophyta</taxon>
        <taxon>Spermatophyta</taxon>
        <taxon>Magnoliopsida</taxon>
        <taxon>eudicotyledons</taxon>
        <taxon>Gunneridae</taxon>
        <taxon>Pentapetalae</taxon>
        <taxon>asterids</taxon>
        <taxon>lamiids</taxon>
        <taxon>Lamiales</taxon>
        <taxon>Pedaliaceae</taxon>
        <taxon>Sesamum</taxon>
    </lineage>
</organism>
<dbReference type="GO" id="GO:0000398">
    <property type="term" value="P:mRNA splicing, via spliceosome"/>
    <property type="evidence" value="ECO:0007669"/>
    <property type="project" value="TreeGrafter"/>
</dbReference>
<keyword evidence="4" id="KW-0508">mRNA splicing</keyword>
<evidence type="ECO:0000313" key="7">
    <source>
        <dbReference type="EMBL" id="KAL0370380.1"/>
    </source>
</evidence>
<evidence type="ECO:0000256" key="4">
    <source>
        <dbReference type="ARBA" id="ARBA00023187"/>
    </source>
</evidence>
<accession>A0AAW2QRF8</accession>
<comment type="caution">
    <text evidence="7">The sequence shown here is derived from an EMBL/GenBank/DDBJ whole genome shotgun (WGS) entry which is preliminary data.</text>
</comment>
<evidence type="ECO:0000256" key="1">
    <source>
        <dbReference type="ARBA" id="ARBA00004123"/>
    </source>
</evidence>
<gene>
    <name evidence="7" type="ORF">Sangu_0356100</name>
</gene>
<evidence type="ECO:0000259" key="6">
    <source>
        <dbReference type="PROSITE" id="PS51366"/>
    </source>
</evidence>
<name>A0AAW2QRF8_9LAMI</name>
<dbReference type="PANTHER" id="PTHR18034:SF3">
    <property type="entry name" value="PRE-MRNA-SPLICING FACTOR CWC22 HOMOLOG"/>
    <property type="match status" value="1"/>
</dbReference>
<keyword evidence="3" id="KW-0810">Translation regulation</keyword>
<dbReference type="AlphaFoldDB" id="A0AAW2QRF8"/>
<dbReference type="GO" id="GO:0003723">
    <property type="term" value="F:RNA binding"/>
    <property type="evidence" value="ECO:0007669"/>
    <property type="project" value="TreeGrafter"/>
</dbReference>
<dbReference type="EMBL" id="JACGWK010000002">
    <property type="protein sequence ID" value="KAL0370380.1"/>
    <property type="molecule type" value="Genomic_DNA"/>
</dbReference>
<keyword evidence="2" id="KW-0507">mRNA processing</keyword>
<sequence length="253" mass="28207">MIHRLETNKLRNVAKFFAHLLGTDALPWHVLAYIRLTEEDTTSSSVFSSKFSSRNCRSTLEFACLMNVLAILACKTLLSLFFPGITPKTLGSPSTSSLRLGLGGSLKTYVSISRICLGSSCNSKRLSLGQILNLVVRVLIRKALDLSLDHQVQNLAIVKARRIAKIDAKRREEETKDPPSATTLHPCSMFRNIVFKHKTKGFLYSDLVPDNRLRQGGLVMFGYRNLLLSVRLKVANLALRLPNPVEKVERSGV</sequence>
<evidence type="ECO:0000256" key="2">
    <source>
        <dbReference type="ARBA" id="ARBA00022664"/>
    </source>
</evidence>
<reference evidence="7" key="2">
    <citation type="journal article" date="2024" name="Plant">
        <title>Genomic evolution and insights into agronomic trait innovations of Sesamum species.</title>
        <authorList>
            <person name="Miao H."/>
            <person name="Wang L."/>
            <person name="Qu L."/>
            <person name="Liu H."/>
            <person name="Sun Y."/>
            <person name="Le M."/>
            <person name="Wang Q."/>
            <person name="Wei S."/>
            <person name="Zheng Y."/>
            <person name="Lin W."/>
            <person name="Duan Y."/>
            <person name="Cao H."/>
            <person name="Xiong S."/>
            <person name="Wang X."/>
            <person name="Wei L."/>
            <person name="Li C."/>
            <person name="Ma Q."/>
            <person name="Ju M."/>
            <person name="Zhao R."/>
            <person name="Li G."/>
            <person name="Mu C."/>
            <person name="Tian Q."/>
            <person name="Mei H."/>
            <person name="Zhang T."/>
            <person name="Gao T."/>
            <person name="Zhang H."/>
        </authorList>
    </citation>
    <scope>NUCLEOTIDE SEQUENCE</scope>
    <source>
        <strain evidence="7">G01</strain>
    </source>
</reference>
<evidence type="ECO:0000256" key="3">
    <source>
        <dbReference type="ARBA" id="ARBA00022845"/>
    </source>
</evidence>
<dbReference type="GO" id="GO:0006417">
    <property type="term" value="P:regulation of translation"/>
    <property type="evidence" value="ECO:0007669"/>
    <property type="project" value="UniProtKB-KW"/>
</dbReference>
<dbReference type="PANTHER" id="PTHR18034">
    <property type="entry name" value="CELL CYCLE CONTROL PROTEIN CWF22-RELATED"/>
    <property type="match status" value="1"/>
</dbReference>
<feature type="domain" description="MI" evidence="6">
    <location>
        <begin position="1"/>
        <end position="36"/>
    </location>
</feature>
<dbReference type="GO" id="GO:0071013">
    <property type="term" value="C:catalytic step 2 spliceosome"/>
    <property type="evidence" value="ECO:0007669"/>
    <property type="project" value="TreeGrafter"/>
</dbReference>
<comment type="subcellular location">
    <subcellularLocation>
        <location evidence="1">Nucleus</location>
    </subcellularLocation>
</comment>
<proteinExistence type="predicted"/>
<reference evidence="7" key="1">
    <citation type="submission" date="2020-06" db="EMBL/GenBank/DDBJ databases">
        <authorList>
            <person name="Li T."/>
            <person name="Hu X."/>
            <person name="Zhang T."/>
            <person name="Song X."/>
            <person name="Zhang H."/>
            <person name="Dai N."/>
            <person name="Sheng W."/>
            <person name="Hou X."/>
            <person name="Wei L."/>
        </authorList>
    </citation>
    <scope>NUCLEOTIDE SEQUENCE</scope>
    <source>
        <strain evidence="7">G01</strain>
        <tissue evidence="7">Leaf</tissue>
    </source>
</reference>
<dbReference type="InterPro" id="IPR003891">
    <property type="entry name" value="Initiation_fac_eIF4g_MI"/>
</dbReference>
<keyword evidence="5" id="KW-0539">Nucleus</keyword>
<dbReference type="InterPro" id="IPR050781">
    <property type="entry name" value="CWC22_splicing_factor"/>
</dbReference>
<evidence type="ECO:0000256" key="5">
    <source>
        <dbReference type="ARBA" id="ARBA00023242"/>
    </source>
</evidence>
<dbReference type="PROSITE" id="PS51366">
    <property type="entry name" value="MI"/>
    <property type="match status" value="1"/>
</dbReference>